<feature type="domain" description="DEAD-box RNA helicase Q" evidence="12">
    <location>
        <begin position="261"/>
        <end position="289"/>
    </location>
</feature>
<evidence type="ECO:0000256" key="5">
    <source>
        <dbReference type="ARBA" id="ARBA00022840"/>
    </source>
</evidence>
<dbReference type="AlphaFoldDB" id="A0A8S3WHA8"/>
<dbReference type="Proteomes" id="UP000691718">
    <property type="component" value="Unassembled WGS sequence"/>
</dbReference>
<accession>A0A8S3WHA8</accession>
<feature type="region of interest" description="Disordered" evidence="9">
    <location>
        <begin position="71"/>
        <end position="119"/>
    </location>
</feature>
<dbReference type="GO" id="GO:0005524">
    <property type="term" value="F:ATP binding"/>
    <property type="evidence" value="ECO:0007669"/>
    <property type="project" value="UniProtKB-KW"/>
</dbReference>
<keyword evidence="5 8" id="KW-0067">ATP-binding</keyword>
<evidence type="ECO:0000256" key="9">
    <source>
        <dbReference type="SAM" id="MobiDB-lite"/>
    </source>
</evidence>
<comment type="caution">
    <text evidence="13">The sequence shown here is derived from an EMBL/GenBank/DDBJ whole genome shotgun (WGS) entry which is preliminary data.</text>
</comment>
<evidence type="ECO:0000256" key="1">
    <source>
        <dbReference type="ARBA" id="ARBA00012552"/>
    </source>
</evidence>
<dbReference type="PROSITE" id="PS00039">
    <property type="entry name" value="DEAD_ATP_HELICASE"/>
    <property type="match status" value="1"/>
</dbReference>
<dbReference type="PANTHER" id="PTHR47958">
    <property type="entry name" value="ATP-DEPENDENT RNA HELICASE DBP3"/>
    <property type="match status" value="1"/>
</dbReference>
<feature type="domain" description="Helicase C-terminal" evidence="11">
    <location>
        <begin position="496"/>
        <end position="640"/>
    </location>
</feature>
<dbReference type="CDD" id="cd17952">
    <property type="entry name" value="DEADc_DDX42"/>
    <property type="match status" value="1"/>
</dbReference>
<name>A0A8S3WHA8_PARAO</name>
<comment type="catalytic activity">
    <reaction evidence="6">
        <text>ATP + H2O = ADP + phosphate + H(+)</text>
        <dbReference type="Rhea" id="RHEA:13065"/>
        <dbReference type="ChEBI" id="CHEBI:15377"/>
        <dbReference type="ChEBI" id="CHEBI:15378"/>
        <dbReference type="ChEBI" id="CHEBI:30616"/>
        <dbReference type="ChEBI" id="CHEBI:43474"/>
        <dbReference type="ChEBI" id="CHEBI:456216"/>
        <dbReference type="EC" id="3.6.4.13"/>
    </reaction>
</comment>
<dbReference type="SMART" id="SM00490">
    <property type="entry name" value="HELICc"/>
    <property type="match status" value="1"/>
</dbReference>
<evidence type="ECO:0000256" key="2">
    <source>
        <dbReference type="ARBA" id="ARBA00022741"/>
    </source>
</evidence>
<evidence type="ECO:0000256" key="4">
    <source>
        <dbReference type="ARBA" id="ARBA00022806"/>
    </source>
</evidence>
<keyword evidence="14" id="KW-1185">Reference proteome</keyword>
<dbReference type="InterPro" id="IPR000629">
    <property type="entry name" value="RNA-helicase_DEAD-box_CS"/>
</dbReference>
<dbReference type="GO" id="GO:0003724">
    <property type="term" value="F:RNA helicase activity"/>
    <property type="evidence" value="ECO:0007669"/>
    <property type="project" value="UniProtKB-EC"/>
</dbReference>
<dbReference type="InterPro" id="IPR011545">
    <property type="entry name" value="DEAD/DEAH_box_helicase_dom"/>
</dbReference>
<dbReference type="EC" id="3.6.4.13" evidence="1"/>
<evidence type="ECO:0000259" key="11">
    <source>
        <dbReference type="PROSITE" id="PS51194"/>
    </source>
</evidence>
<dbReference type="Pfam" id="PF00271">
    <property type="entry name" value="Helicase_C"/>
    <property type="match status" value="1"/>
</dbReference>
<evidence type="ECO:0000259" key="12">
    <source>
        <dbReference type="PROSITE" id="PS51195"/>
    </source>
</evidence>
<feature type="region of interest" description="Disordered" evidence="9">
    <location>
        <begin position="715"/>
        <end position="756"/>
    </location>
</feature>
<reference evidence="13" key="1">
    <citation type="submission" date="2021-04" db="EMBL/GenBank/DDBJ databases">
        <authorList>
            <person name="Tunstrom K."/>
        </authorList>
    </citation>
    <scope>NUCLEOTIDE SEQUENCE</scope>
</reference>
<dbReference type="EMBL" id="CAJQZP010000393">
    <property type="protein sequence ID" value="CAG4959310.1"/>
    <property type="molecule type" value="Genomic_DNA"/>
</dbReference>
<evidence type="ECO:0000259" key="10">
    <source>
        <dbReference type="PROSITE" id="PS51192"/>
    </source>
</evidence>
<proteinExistence type="inferred from homology"/>
<evidence type="ECO:0000256" key="3">
    <source>
        <dbReference type="ARBA" id="ARBA00022801"/>
    </source>
</evidence>
<sequence length="756" mass="83268">MSYSGGSGGKGFGFAGFTMPKRNPSNISLHAVPPPTTSMHAVPPPTSGLSKQGYSTMNAITQNAVAGNWGTLGKKRSKTEDEYFDEDDEPPTPALAYIPAPGSPTYEAASSSQADDDEEDPLDAYMAGLEKQAAKDLVTSKENAIAGKGDSGRGTRGDIDELDDEESYYKYMEENPLSNAGDDSDLEIEYDEDGNPIAPSKKKFIDPLPPIDHSEIEYESFEKNFYVPHEEIENLTHQQVEDLKKNLGVKITGPDPPKPVSSFAHLGFDEQLMKAIRRSEYTQPTPIQAAGVPAALSGRDLIGIARTGSGKTAAFLWPLLIHIMDQKELAPGDGPIGLILAPTRELAQQIYMEAKRFGKVYNIRCVCCYGGGSKWEQTKALEGGAEIVVGTPGRMIDLIKCKATNLKRVTYLVIDEADRMFDMGFEPQVRSICNHVRPERQALLFSATFPRRVERLARDALHDPVRVQHGAAGEACDLVTQHVRIFNKPEEKWSWLLNNLVEFLSAGSVIIFVTKKLEAEQTAANLGVQEYDALLLHGDMDQADRNKVITAFKRQESSILVATDVAARGLDIPHVRTVVNYTAARDIDTHTHRVGRTGRAGVRGHAHTLLAPSDRDFAAHLLRSLEQVQQEVPEELMQLAMQSAWFRKSRFKKGKGKNLNIGGCGLGYKERPGLPAVSDEITPTVPMDKSHGPATDRLASLKQAFRSQYNQFTASTDHSWEQTRPQILPGVNAPAAQVNEEKPERVRKSGKRSRWE</sequence>
<feature type="compositionally biased region" description="Polar residues" evidence="9">
    <location>
        <begin position="715"/>
        <end position="725"/>
    </location>
</feature>
<gene>
    <name evidence="13" type="ORF">PAPOLLO_LOCUS6138</name>
</gene>
<feature type="compositionally biased region" description="Basic and acidic residues" evidence="9">
    <location>
        <begin position="739"/>
        <end position="756"/>
    </location>
</feature>
<dbReference type="PROSITE" id="PS51192">
    <property type="entry name" value="HELICASE_ATP_BIND_1"/>
    <property type="match status" value="1"/>
</dbReference>
<dbReference type="OrthoDB" id="196131at2759"/>
<dbReference type="GO" id="GO:0010468">
    <property type="term" value="P:regulation of gene expression"/>
    <property type="evidence" value="ECO:0007669"/>
    <property type="project" value="UniProtKB-ARBA"/>
</dbReference>
<keyword evidence="2 8" id="KW-0547">Nucleotide-binding</keyword>
<evidence type="ECO:0000256" key="8">
    <source>
        <dbReference type="RuleBase" id="RU000492"/>
    </source>
</evidence>
<dbReference type="GO" id="GO:0016787">
    <property type="term" value="F:hydrolase activity"/>
    <property type="evidence" value="ECO:0007669"/>
    <property type="project" value="UniProtKB-KW"/>
</dbReference>
<comment type="similarity">
    <text evidence="8">Belongs to the DEAD box helicase family.</text>
</comment>
<keyword evidence="3 8" id="KW-0378">Hydrolase</keyword>
<organism evidence="13 14">
    <name type="scientific">Parnassius apollo</name>
    <name type="common">Apollo butterfly</name>
    <name type="synonym">Papilio apollo</name>
    <dbReference type="NCBI Taxonomy" id="110799"/>
    <lineage>
        <taxon>Eukaryota</taxon>
        <taxon>Metazoa</taxon>
        <taxon>Ecdysozoa</taxon>
        <taxon>Arthropoda</taxon>
        <taxon>Hexapoda</taxon>
        <taxon>Insecta</taxon>
        <taxon>Pterygota</taxon>
        <taxon>Neoptera</taxon>
        <taxon>Endopterygota</taxon>
        <taxon>Lepidoptera</taxon>
        <taxon>Glossata</taxon>
        <taxon>Ditrysia</taxon>
        <taxon>Papilionoidea</taxon>
        <taxon>Papilionidae</taxon>
        <taxon>Parnassiinae</taxon>
        <taxon>Parnassini</taxon>
        <taxon>Parnassius</taxon>
        <taxon>Parnassius</taxon>
    </lineage>
</organism>
<dbReference type="InterPro" id="IPR014014">
    <property type="entry name" value="RNA_helicase_DEAD_Q_motif"/>
</dbReference>
<feature type="short sequence motif" description="Q motif" evidence="7">
    <location>
        <begin position="261"/>
        <end position="289"/>
    </location>
</feature>
<evidence type="ECO:0000256" key="6">
    <source>
        <dbReference type="ARBA" id="ARBA00047984"/>
    </source>
</evidence>
<dbReference type="GO" id="GO:0003676">
    <property type="term" value="F:nucleic acid binding"/>
    <property type="evidence" value="ECO:0007669"/>
    <property type="project" value="InterPro"/>
</dbReference>
<dbReference type="Pfam" id="PF00270">
    <property type="entry name" value="DEAD"/>
    <property type="match status" value="1"/>
</dbReference>
<dbReference type="PROSITE" id="PS51194">
    <property type="entry name" value="HELICASE_CTER"/>
    <property type="match status" value="1"/>
</dbReference>
<feature type="domain" description="Helicase ATP-binding" evidence="10">
    <location>
        <begin position="292"/>
        <end position="467"/>
    </location>
</feature>
<dbReference type="FunFam" id="3.40.50.300:FF:000079">
    <property type="entry name" value="probable ATP-dependent RNA helicase DDX17"/>
    <property type="match status" value="1"/>
</dbReference>
<dbReference type="PROSITE" id="PS51195">
    <property type="entry name" value="Q_MOTIF"/>
    <property type="match status" value="1"/>
</dbReference>
<keyword evidence="4 8" id="KW-0347">Helicase</keyword>
<dbReference type="InterPro" id="IPR014001">
    <property type="entry name" value="Helicase_ATP-bd"/>
</dbReference>
<dbReference type="InterPro" id="IPR001650">
    <property type="entry name" value="Helicase_C-like"/>
</dbReference>
<dbReference type="CDD" id="cd18787">
    <property type="entry name" value="SF2_C_DEAD"/>
    <property type="match status" value="1"/>
</dbReference>
<evidence type="ECO:0000256" key="7">
    <source>
        <dbReference type="PROSITE-ProRule" id="PRU00552"/>
    </source>
</evidence>
<protein>
    <recommendedName>
        <fullName evidence="1">RNA helicase</fullName>
        <ecNumber evidence="1">3.6.4.13</ecNumber>
    </recommendedName>
</protein>
<evidence type="ECO:0000313" key="14">
    <source>
        <dbReference type="Proteomes" id="UP000691718"/>
    </source>
</evidence>
<evidence type="ECO:0000313" key="13">
    <source>
        <dbReference type="EMBL" id="CAG4959310.1"/>
    </source>
</evidence>
<dbReference type="SMART" id="SM00487">
    <property type="entry name" value="DEXDc"/>
    <property type="match status" value="1"/>
</dbReference>